<evidence type="ECO:0000256" key="2">
    <source>
        <dbReference type="RuleBase" id="RU003860"/>
    </source>
</evidence>
<protein>
    <submittedName>
        <fullName evidence="3">BolA-like family protein</fullName>
    </submittedName>
</protein>
<evidence type="ECO:0000313" key="3">
    <source>
        <dbReference type="EMBL" id="TPP45003.1"/>
    </source>
</evidence>
<accession>A0A504X9A9</accession>
<name>A0A504X9A9_LEIDO</name>
<dbReference type="GO" id="GO:0005759">
    <property type="term" value="C:mitochondrial matrix"/>
    <property type="evidence" value="ECO:0007669"/>
    <property type="project" value="TreeGrafter"/>
</dbReference>
<evidence type="ECO:0000313" key="4">
    <source>
        <dbReference type="EMBL" id="TPP52333.1"/>
    </source>
</evidence>
<comment type="similarity">
    <text evidence="1 2">Belongs to the BolA/IbaG family.</text>
</comment>
<gene>
    <name evidence="3" type="ORF">CGC20_12405</name>
    <name evidence="4" type="ORF">CGC21_16640</name>
</gene>
<reference evidence="3" key="2">
    <citation type="submission" date="2019-02" db="EMBL/GenBank/DDBJ databases">
        <title>FDA dAtabase for Regulatory Grade micrObial Sequences (FDA-ARGOS): Supporting development and validation of Infectious Disease Dx tests.</title>
        <authorList>
            <person name="Duncan R."/>
            <person name="Fisher C."/>
            <person name="Tallon L.J."/>
            <person name="Sadzewicz L."/>
            <person name="Sengamalay N."/>
            <person name="Ott S."/>
            <person name="Godinez A."/>
            <person name="Nagaraj S."/>
            <person name="Nadendla S."/>
            <person name="Sichtig H."/>
        </authorList>
    </citation>
    <scope>NUCLEOTIDE SEQUENCE</scope>
    <source>
        <strain evidence="3">FDAARGOS_360</strain>
        <strain evidence="4">FDAARGOS_361</strain>
    </source>
</reference>
<dbReference type="PANTHER" id="PTHR46188">
    <property type="entry name" value="BOLA-LIKE PROTEIN 3"/>
    <property type="match status" value="1"/>
</dbReference>
<dbReference type="VEuPathDB" id="TriTrypDB:LdBPK_242120.1"/>
<evidence type="ECO:0000313" key="6">
    <source>
        <dbReference type="Proteomes" id="UP000318821"/>
    </source>
</evidence>
<dbReference type="Proteomes" id="UP000318447">
    <property type="component" value="Unassembled WGS sequence"/>
</dbReference>
<reference evidence="5" key="3">
    <citation type="submission" date="2019-02" db="EMBL/GenBank/DDBJ databases">
        <title>FDA dAtabase for Regulatory Grade micrObial Sequences (FDA-ARGOS): Supporting development and validation of Infectious Disease Dx tests.</title>
        <authorList>
            <person name="Duncan R."/>
            <person name="Fisher C."/>
            <person name="Tallon L."/>
            <person name="Sadzewicz L."/>
            <person name="Sengamalay N."/>
            <person name="Ott S."/>
            <person name="Godinez A."/>
            <person name="Nagaraj S."/>
            <person name="Vavikolanu K."/>
            <person name="Nadendla S."/>
            <person name="Aluvathingal J."/>
            <person name="Sichtig H."/>
        </authorList>
    </citation>
    <scope>NUCLEOTIDE SEQUENCE [LARGE SCALE GENOMIC DNA]</scope>
    <source>
        <strain evidence="5">FDAARGOS_361</strain>
    </source>
</reference>
<dbReference type="InterPro" id="IPR036065">
    <property type="entry name" value="BolA-like_sf"/>
</dbReference>
<organism evidence="3 6">
    <name type="scientific">Leishmania donovani</name>
    <dbReference type="NCBI Taxonomy" id="5661"/>
    <lineage>
        <taxon>Eukaryota</taxon>
        <taxon>Discoba</taxon>
        <taxon>Euglenozoa</taxon>
        <taxon>Kinetoplastea</taxon>
        <taxon>Metakinetoplastina</taxon>
        <taxon>Trypanosomatida</taxon>
        <taxon>Trypanosomatidae</taxon>
        <taxon>Leishmaniinae</taxon>
        <taxon>Leishmania</taxon>
    </lineage>
</organism>
<proteinExistence type="inferred from homology"/>
<comment type="caution">
    <text evidence="3">The sequence shown here is derived from an EMBL/GenBank/DDBJ whole genome shotgun (WGS) entry which is preliminary data.</text>
</comment>
<dbReference type="EMBL" id="RHLC01000020">
    <property type="protein sequence ID" value="TPP52333.1"/>
    <property type="molecule type" value="Genomic_DNA"/>
</dbReference>
<dbReference type="Proteomes" id="UP000318821">
    <property type="component" value="Unassembled WGS sequence"/>
</dbReference>
<dbReference type="PANTHER" id="PTHR46188:SF1">
    <property type="entry name" value="BOLA-LIKE PROTEIN 3"/>
    <property type="match status" value="1"/>
</dbReference>
<evidence type="ECO:0000256" key="1">
    <source>
        <dbReference type="ARBA" id="ARBA00005578"/>
    </source>
</evidence>
<dbReference type="Gene3D" id="3.30.300.90">
    <property type="entry name" value="BolA-like"/>
    <property type="match status" value="1"/>
</dbReference>
<dbReference type="EMBL" id="RHLD01000021">
    <property type="protein sequence ID" value="TPP45003.1"/>
    <property type="molecule type" value="Genomic_DNA"/>
</dbReference>
<evidence type="ECO:0000313" key="5">
    <source>
        <dbReference type="Proteomes" id="UP000318447"/>
    </source>
</evidence>
<dbReference type="InterPro" id="IPR052275">
    <property type="entry name" value="Mt_Fe-S_assembly_factor"/>
</dbReference>
<sequence>MGIFLRFHLQILPNYAFLSLPRAFMFRVAPRLLAAYTAADIQAKLESSAALKPVQSIRVVDVSAGCGSFFNIDIVSPVFQGKSLIQQHRLVNSVLKEEISAIHGFTLNTKSK</sequence>
<dbReference type="SUPFAM" id="SSF82657">
    <property type="entry name" value="BolA-like"/>
    <property type="match status" value="1"/>
</dbReference>
<reference evidence="6" key="1">
    <citation type="submission" date="2019-02" db="EMBL/GenBank/DDBJ databases">
        <title>FDA dAtabase for Regulatory Grade micrObial Sequences (FDA-ARGOS): Supporting development and validation of Infectious Disease Dx tests.</title>
        <authorList>
            <person name="Duncan R."/>
            <person name="Fisher C."/>
            <person name="Tallon L."/>
            <person name="Sadzewicz L."/>
            <person name="Sengamalay N."/>
            <person name="Ott S."/>
            <person name="Godinez A."/>
            <person name="Nagaraj S."/>
            <person name="Vavikolanu K."/>
            <person name="Vyas G."/>
            <person name="Nadendla S."/>
            <person name="Aluvathingal J."/>
            <person name="Sichtig H."/>
        </authorList>
    </citation>
    <scope>NUCLEOTIDE SEQUENCE [LARGE SCALE GENOMIC DNA]</scope>
    <source>
        <strain evidence="6">FDAARGOS_360</strain>
    </source>
</reference>
<dbReference type="VEuPathDB" id="TriTrypDB:LdCL_240026900"/>
<dbReference type="Pfam" id="PF01722">
    <property type="entry name" value="BolA"/>
    <property type="match status" value="1"/>
</dbReference>
<dbReference type="InterPro" id="IPR002634">
    <property type="entry name" value="BolA"/>
</dbReference>
<dbReference type="AlphaFoldDB" id="A0A504X9A9"/>
<dbReference type="VEuPathDB" id="TriTrypDB:LDHU3_24.2570"/>